<keyword evidence="3" id="KW-0472">Membrane</keyword>
<name>A0A9W9M8H3_9EURO</name>
<sequence>MGFPLAYLPTMILTSDPNADLGPKKTKGLVVSLFALKNPTPRCNCFDPAEDTPAVSTKSIAQDAPMFNETLNISATISSGLQASYFAAYFICPLTISGLVVRKYGFRVTFMTGETDGASCGMSPLLAEWCEEIFGSICGSMFVSRPRAKVDLLEHSITDCPFTSSELDCPLWKPLRIPSDLQIPLHLRSPKYSEIRLNLGQAVQGVGAFVAPFLASRVFFANTVDTAAGLKNITDADQEALESQINDQHDNVGPFKKQYNLFLGVWSQFCYVGAQVAIAADLLEVAQGLYTFMRFVASCLMIMKAFKPRYMLTVYLGLCFVFSVAAMTTTGSTSVAMIILVLSFESLWCPKLPKYSHA</sequence>
<accession>A0A9W9M8H3</accession>
<dbReference type="PANTHER" id="PTHR43702">
    <property type="entry name" value="L-FUCOSE-PROTON SYMPORTER"/>
    <property type="match status" value="1"/>
</dbReference>
<dbReference type="Gene3D" id="1.20.1250.20">
    <property type="entry name" value="MFS general substrate transporter like domains"/>
    <property type="match status" value="2"/>
</dbReference>
<dbReference type="InterPro" id="IPR050375">
    <property type="entry name" value="MFS_TsgA-like"/>
</dbReference>
<evidence type="ECO:0000256" key="2">
    <source>
        <dbReference type="ARBA" id="ARBA00022475"/>
    </source>
</evidence>
<keyword evidence="3" id="KW-1133">Transmembrane helix</keyword>
<keyword evidence="3" id="KW-0812">Transmembrane</keyword>
<keyword evidence="2" id="KW-1003">Cell membrane</keyword>
<gene>
    <name evidence="4" type="ORF">N7449_008811</name>
</gene>
<dbReference type="PANTHER" id="PTHR43702:SF5">
    <property type="entry name" value="MAJOR FACILITATOR SUPERFAMILY (MFS) PROFILE DOMAIN-CONTAINING PROTEIN"/>
    <property type="match status" value="1"/>
</dbReference>
<dbReference type="Proteomes" id="UP001150942">
    <property type="component" value="Unassembled WGS sequence"/>
</dbReference>
<dbReference type="InterPro" id="IPR036259">
    <property type="entry name" value="MFS_trans_sf"/>
</dbReference>
<protein>
    <submittedName>
        <fullName evidence="4">Uncharacterized protein</fullName>
    </submittedName>
</protein>
<reference evidence="4" key="2">
    <citation type="journal article" date="2023" name="IMA Fungus">
        <title>Comparative genomic study of the Penicillium genus elucidates a diverse pangenome and 15 lateral gene transfer events.</title>
        <authorList>
            <person name="Petersen C."/>
            <person name="Sorensen T."/>
            <person name="Nielsen M.R."/>
            <person name="Sondergaard T.E."/>
            <person name="Sorensen J.L."/>
            <person name="Fitzpatrick D.A."/>
            <person name="Frisvad J.C."/>
            <person name="Nielsen K.L."/>
        </authorList>
    </citation>
    <scope>NUCLEOTIDE SEQUENCE</scope>
    <source>
        <strain evidence="4">IBT 20477</strain>
    </source>
</reference>
<evidence type="ECO:0000313" key="5">
    <source>
        <dbReference type="Proteomes" id="UP001150942"/>
    </source>
</evidence>
<evidence type="ECO:0000256" key="3">
    <source>
        <dbReference type="SAM" id="Phobius"/>
    </source>
</evidence>
<comment type="caution">
    <text evidence="4">The sequence shown here is derived from an EMBL/GenBank/DDBJ whole genome shotgun (WGS) entry which is preliminary data.</text>
</comment>
<dbReference type="GO" id="GO:0005886">
    <property type="term" value="C:plasma membrane"/>
    <property type="evidence" value="ECO:0007669"/>
    <property type="project" value="UniProtKB-SubCell"/>
</dbReference>
<dbReference type="OrthoDB" id="546893at2759"/>
<reference evidence="4" key="1">
    <citation type="submission" date="2022-11" db="EMBL/GenBank/DDBJ databases">
        <authorList>
            <person name="Petersen C."/>
        </authorList>
    </citation>
    <scope>NUCLEOTIDE SEQUENCE</scope>
    <source>
        <strain evidence="4">IBT 20477</strain>
    </source>
</reference>
<keyword evidence="5" id="KW-1185">Reference proteome</keyword>
<dbReference type="EMBL" id="JAPQKQ010000006">
    <property type="protein sequence ID" value="KAJ5192669.1"/>
    <property type="molecule type" value="Genomic_DNA"/>
</dbReference>
<evidence type="ECO:0000256" key="1">
    <source>
        <dbReference type="ARBA" id="ARBA00004429"/>
    </source>
</evidence>
<comment type="subcellular location">
    <subcellularLocation>
        <location evidence="1">Cell inner membrane</location>
        <topology evidence="1">Multi-pass membrane protein</topology>
    </subcellularLocation>
</comment>
<dbReference type="AlphaFoldDB" id="A0A9W9M8H3"/>
<evidence type="ECO:0000313" key="4">
    <source>
        <dbReference type="EMBL" id="KAJ5192669.1"/>
    </source>
</evidence>
<organism evidence="4 5">
    <name type="scientific">Penicillium cf. viridicatum</name>
    <dbReference type="NCBI Taxonomy" id="2972119"/>
    <lineage>
        <taxon>Eukaryota</taxon>
        <taxon>Fungi</taxon>
        <taxon>Dikarya</taxon>
        <taxon>Ascomycota</taxon>
        <taxon>Pezizomycotina</taxon>
        <taxon>Eurotiomycetes</taxon>
        <taxon>Eurotiomycetidae</taxon>
        <taxon>Eurotiales</taxon>
        <taxon>Aspergillaceae</taxon>
        <taxon>Penicillium</taxon>
    </lineage>
</organism>
<feature type="transmembrane region" description="Helical" evidence="3">
    <location>
        <begin position="315"/>
        <end position="344"/>
    </location>
</feature>
<feature type="transmembrane region" description="Helical" evidence="3">
    <location>
        <begin position="83"/>
        <end position="101"/>
    </location>
</feature>
<proteinExistence type="predicted"/>